<feature type="region of interest" description="Disordered" evidence="1">
    <location>
        <begin position="134"/>
        <end position="154"/>
    </location>
</feature>
<proteinExistence type="predicted"/>
<dbReference type="EMBL" id="BQNB010014980">
    <property type="protein sequence ID" value="GJT34614.1"/>
    <property type="molecule type" value="Genomic_DNA"/>
</dbReference>
<evidence type="ECO:0000256" key="1">
    <source>
        <dbReference type="SAM" id="MobiDB-lite"/>
    </source>
</evidence>
<reference evidence="2" key="1">
    <citation type="journal article" date="2022" name="Int. J. Mol. Sci.">
        <title>Draft Genome of Tanacetum Coccineum: Genomic Comparison of Closely Related Tanacetum-Family Plants.</title>
        <authorList>
            <person name="Yamashiro T."/>
            <person name="Shiraishi A."/>
            <person name="Nakayama K."/>
            <person name="Satake H."/>
        </authorList>
    </citation>
    <scope>NUCLEOTIDE SEQUENCE</scope>
</reference>
<accession>A0ABQ5BVA8</accession>
<reference evidence="2" key="2">
    <citation type="submission" date="2022-01" db="EMBL/GenBank/DDBJ databases">
        <authorList>
            <person name="Yamashiro T."/>
            <person name="Shiraishi A."/>
            <person name="Satake H."/>
            <person name="Nakayama K."/>
        </authorList>
    </citation>
    <scope>NUCLEOTIDE SEQUENCE</scope>
</reference>
<dbReference type="EMBL" id="BQNB010013668">
    <property type="protein sequence ID" value="GJT18810.1"/>
    <property type="molecule type" value="Genomic_DNA"/>
</dbReference>
<feature type="compositionally biased region" description="Basic and acidic residues" evidence="1">
    <location>
        <begin position="135"/>
        <end position="146"/>
    </location>
</feature>
<comment type="caution">
    <text evidence="2">The sequence shown here is derived from an EMBL/GenBank/DDBJ whole genome shotgun (WGS) entry which is preliminary data.</text>
</comment>
<keyword evidence="4" id="KW-1185">Reference proteome</keyword>
<evidence type="ECO:0000313" key="3">
    <source>
        <dbReference type="EMBL" id="GJT34614.1"/>
    </source>
</evidence>
<dbReference type="Proteomes" id="UP001151760">
    <property type="component" value="Unassembled WGS sequence"/>
</dbReference>
<gene>
    <name evidence="2" type="ORF">Tco_0877516</name>
    <name evidence="3" type="ORF">Tco_0925033</name>
</gene>
<organism evidence="2 4">
    <name type="scientific">Tanacetum coccineum</name>
    <dbReference type="NCBI Taxonomy" id="301880"/>
    <lineage>
        <taxon>Eukaryota</taxon>
        <taxon>Viridiplantae</taxon>
        <taxon>Streptophyta</taxon>
        <taxon>Embryophyta</taxon>
        <taxon>Tracheophyta</taxon>
        <taxon>Spermatophyta</taxon>
        <taxon>Magnoliopsida</taxon>
        <taxon>eudicotyledons</taxon>
        <taxon>Gunneridae</taxon>
        <taxon>Pentapetalae</taxon>
        <taxon>asterids</taxon>
        <taxon>campanulids</taxon>
        <taxon>Asterales</taxon>
        <taxon>Asteraceae</taxon>
        <taxon>Asteroideae</taxon>
        <taxon>Anthemideae</taxon>
        <taxon>Anthemidinae</taxon>
        <taxon>Tanacetum</taxon>
    </lineage>
</organism>
<evidence type="ECO:0000313" key="4">
    <source>
        <dbReference type="Proteomes" id="UP001151760"/>
    </source>
</evidence>
<evidence type="ECO:0000313" key="2">
    <source>
        <dbReference type="EMBL" id="GJT18810.1"/>
    </source>
</evidence>
<name>A0ABQ5BVA8_9ASTR</name>
<protein>
    <submittedName>
        <fullName evidence="2">Uncharacterized protein</fullName>
    </submittedName>
</protein>
<sequence>MAWGTQLYAIVERRGISAMQYLRLESGAETLGGAPGLARVGYHAALAEAIVVALCSMMDAACTSRLSASGGLVVYGCELCRSGSRPRLNFCIATIPCLGDAYSVERRTTERVACHSITSPVSLQRSAPTEALRWQQDRRSSAERSSEIGGSRGSGVIREARGCERAGLDSIERWDCLSGLVGVCQEAVVASRVSWHEISVMDKPVGAAACGRRSPSSMGVTWYMGGWYASVVVRSHLWGCFTLLRVISSQRLLALAGGCTTLCERAIRVGSSSLLSFLTTFMGDPDRVRGGSSNQGEDVAR</sequence>